<protein>
    <submittedName>
        <fullName evidence="1">Uncharacterized protein</fullName>
    </submittedName>
</protein>
<sequence>MKSDNDLQNSDNCVVLKTVSPQILDKLRESGLTVCTCCEFPGTAWLVFRPNMPTSDIHGEGYDFEEIGLFGTEAVLKYFEANTPNYVDCGTDVDKFINICLQFK</sequence>
<dbReference type="EMBL" id="BK059105">
    <property type="protein sequence ID" value="DAE31101.1"/>
    <property type="molecule type" value="Genomic_DNA"/>
</dbReference>
<evidence type="ECO:0000313" key="1">
    <source>
        <dbReference type="EMBL" id="DAE31101.1"/>
    </source>
</evidence>
<reference evidence="1" key="1">
    <citation type="journal article" date="2021" name="Proc. Natl. Acad. Sci. U.S.A.">
        <title>A Catalog of Tens of Thousands of Viruses from Human Metagenomes Reveals Hidden Associations with Chronic Diseases.</title>
        <authorList>
            <person name="Tisza M.J."/>
            <person name="Buck C.B."/>
        </authorList>
    </citation>
    <scope>NUCLEOTIDE SEQUENCE</scope>
    <source>
        <strain evidence="1">CtML55</strain>
    </source>
</reference>
<name>A0A8S5RJ91_9VIRU</name>
<accession>A0A8S5RJ91</accession>
<organism evidence="1">
    <name type="scientific">virus sp. ctML55</name>
    <dbReference type="NCBI Taxonomy" id="2827627"/>
    <lineage>
        <taxon>Viruses</taxon>
    </lineage>
</organism>
<proteinExistence type="predicted"/>